<dbReference type="SUPFAM" id="SSF46785">
    <property type="entry name" value="Winged helix' DNA-binding domain"/>
    <property type="match status" value="1"/>
</dbReference>
<evidence type="ECO:0000256" key="2">
    <source>
        <dbReference type="ARBA" id="ARBA00023125"/>
    </source>
</evidence>
<dbReference type="eggNOG" id="COG1733">
    <property type="taxonomic scope" value="Bacteria"/>
</dbReference>
<dbReference type="InterPro" id="IPR036388">
    <property type="entry name" value="WH-like_DNA-bd_sf"/>
</dbReference>
<dbReference type="RefSeq" id="WP_009142253.1">
    <property type="nucleotide sequence ID" value="NZ_GL830940.1"/>
</dbReference>
<organism evidence="5 6">
    <name type="scientific">Succinatimonas hippei (strain DSM 22608 / JCM 16073 / KCTC 15190 / YIT 12066)</name>
    <dbReference type="NCBI Taxonomy" id="762983"/>
    <lineage>
        <taxon>Bacteria</taxon>
        <taxon>Pseudomonadati</taxon>
        <taxon>Pseudomonadota</taxon>
        <taxon>Gammaproteobacteria</taxon>
        <taxon>Aeromonadales</taxon>
        <taxon>Succinivibrionaceae</taxon>
        <taxon>Succinatimonas</taxon>
    </lineage>
</organism>
<dbReference type="PROSITE" id="PS51118">
    <property type="entry name" value="HTH_HXLR"/>
    <property type="match status" value="1"/>
</dbReference>
<keyword evidence="6" id="KW-1185">Reference proteome</keyword>
<dbReference type="InterPro" id="IPR036390">
    <property type="entry name" value="WH_DNA-bd_sf"/>
</dbReference>
<dbReference type="AlphaFoldDB" id="E8LH65"/>
<dbReference type="InterPro" id="IPR002577">
    <property type="entry name" value="HTH_HxlR"/>
</dbReference>
<keyword evidence="3" id="KW-0804">Transcription</keyword>
<dbReference type="OrthoDB" id="9807069at2"/>
<feature type="domain" description="HTH hxlR-type" evidence="4">
    <location>
        <begin position="10"/>
        <end position="108"/>
    </location>
</feature>
<evidence type="ECO:0000256" key="3">
    <source>
        <dbReference type="ARBA" id="ARBA00023163"/>
    </source>
</evidence>
<evidence type="ECO:0000259" key="4">
    <source>
        <dbReference type="PROSITE" id="PS51118"/>
    </source>
</evidence>
<dbReference type="PANTHER" id="PTHR33204">
    <property type="entry name" value="TRANSCRIPTIONAL REGULATOR, MARR FAMILY"/>
    <property type="match status" value="1"/>
</dbReference>
<accession>E8LH65</accession>
<dbReference type="Gene3D" id="1.10.10.10">
    <property type="entry name" value="Winged helix-like DNA-binding domain superfamily/Winged helix DNA-binding domain"/>
    <property type="match status" value="1"/>
</dbReference>
<dbReference type="GO" id="GO:0003677">
    <property type="term" value="F:DNA binding"/>
    <property type="evidence" value="ECO:0007669"/>
    <property type="project" value="UniProtKB-KW"/>
</dbReference>
<keyword evidence="2" id="KW-0238">DNA-binding</keyword>
<comment type="caution">
    <text evidence="5">The sequence shown here is derived from an EMBL/GenBank/DDBJ whole genome shotgun (WGS) entry which is preliminary data.</text>
</comment>
<dbReference type="Pfam" id="PF01638">
    <property type="entry name" value="HxlR"/>
    <property type="match status" value="1"/>
</dbReference>
<evidence type="ECO:0000256" key="1">
    <source>
        <dbReference type="ARBA" id="ARBA00023015"/>
    </source>
</evidence>
<sequence length="111" mass="12524">MVRKNELPACPVAVTVSLIGSKWKLLILRDLTAKVCRFNELKRSLVGVSHKMLAQSLRELETDGIVSRTVFEGKVPHVEYELTALGRSMDPILKAMAQWGEKYKKDNVLND</sequence>
<dbReference type="Proteomes" id="UP000018458">
    <property type="component" value="Unassembled WGS sequence"/>
</dbReference>
<keyword evidence="1" id="KW-0805">Transcription regulation</keyword>
<reference evidence="5 6" key="1">
    <citation type="submission" date="2011-01" db="EMBL/GenBank/DDBJ databases">
        <authorList>
            <person name="Weinstock G."/>
            <person name="Sodergren E."/>
            <person name="Clifton S."/>
            <person name="Fulton L."/>
            <person name="Fulton B."/>
            <person name="Courtney L."/>
            <person name="Fronick C."/>
            <person name="Harrison M."/>
            <person name="Strong C."/>
            <person name="Farmer C."/>
            <person name="Delahaunty K."/>
            <person name="Markovic C."/>
            <person name="Hall O."/>
            <person name="Minx P."/>
            <person name="Tomlinson C."/>
            <person name="Mitreva M."/>
            <person name="Hou S."/>
            <person name="Chen J."/>
            <person name="Wollam A."/>
            <person name="Pepin K.H."/>
            <person name="Johnson M."/>
            <person name="Bhonagiri V."/>
            <person name="Zhang X."/>
            <person name="Suruliraj S."/>
            <person name="Warren W."/>
            <person name="Chinwalla A."/>
            <person name="Mardis E.R."/>
            <person name="Wilson R.K."/>
        </authorList>
    </citation>
    <scope>NUCLEOTIDE SEQUENCE [LARGE SCALE GENOMIC DNA]</scope>
    <source>
        <strain evidence="6">DSM 22608 / JCM 16073 / KCTC 15190 / YIT 12066</strain>
    </source>
</reference>
<evidence type="ECO:0000313" key="5">
    <source>
        <dbReference type="EMBL" id="EFY08115.1"/>
    </source>
</evidence>
<name>E8LH65_SUCHY</name>
<dbReference type="STRING" id="762983.HMPREF9444_00022"/>
<dbReference type="HOGENOM" id="CLU_111585_5_3_6"/>
<proteinExistence type="predicted"/>
<evidence type="ECO:0000313" key="6">
    <source>
        <dbReference type="Proteomes" id="UP000018458"/>
    </source>
</evidence>
<gene>
    <name evidence="5" type="ORF">HMPREF9444_00022</name>
</gene>
<protein>
    <submittedName>
        <fullName evidence="5">Transcriptional regulator, HxlR family</fullName>
    </submittedName>
</protein>
<dbReference type="EMBL" id="AEVO01000002">
    <property type="protein sequence ID" value="EFY08115.1"/>
    <property type="molecule type" value="Genomic_DNA"/>
</dbReference>